<dbReference type="RefSeq" id="WP_184861441.1">
    <property type="nucleotide sequence ID" value="NZ_BAAAWY010000053.1"/>
</dbReference>
<proteinExistence type="predicted"/>
<evidence type="ECO:0000256" key="11">
    <source>
        <dbReference type="ARBA" id="ARBA00023291"/>
    </source>
</evidence>
<sequence>MAYVITDACVDILDRSCTEECPVDCIYEGDRKMYINPVECIDCGACEQACPTAAAISDRTLAGTDAAWNTRDNIAFFTEPLPGRDTALGAPGGASHLGPVGVDTPVIAALPRR</sequence>
<keyword evidence="9 12" id="KW-0408">Iron</keyword>
<evidence type="ECO:0000313" key="15">
    <source>
        <dbReference type="Proteomes" id="UP000585638"/>
    </source>
</evidence>
<keyword evidence="7" id="KW-0677">Repeat</keyword>
<dbReference type="GO" id="GO:0051538">
    <property type="term" value="F:3 iron, 4 sulfur cluster binding"/>
    <property type="evidence" value="ECO:0007669"/>
    <property type="project" value="UniProtKB-UniRule"/>
</dbReference>
<evidence type="ECO:0000256" key="6">
    <source>
        <dbReference type="ARBA" id="ARBA00022723"/>
    </source>
</evidence>
<dbReference type="Proteomes" id="UP000585638">
    <property type="component" value="Unassembled WGS sequence"/>
</dbReference>
<dbReference type="Gene3D" id="3.30.70.20">
    <property type="match status" value="1"/>
</dbReference>
<dbReference type="InterPro" id="IPR000813">
    <property type="entry name" value="7Fe_ferredoxin"/>
</dbReference>
<dbReference type="InterPro" id="IPR050294">
    <property type="entry name" value="RnfB_subfamily"/>
</dbReference>
<name>A0A7W9KFV0_9PSEU</name>
<comment type="caution">
    <text evidence="14">The sequence shown here is derived from an EMBL/GenBank/DDBJ whole genome shotgun (WGS) entry which is preliminary data.</text>
</comment>
<dbReference type="InterPro" id="IPR054830">
    <property type="entry name" value="FdxA_Actino"/>
</dbReference>
<dbReference type="NCBIfam" id="NF045480">
    <property type="entry name" value="FdxA_Actino"/>
    <property type="match status" value="1"/>
</dbReference>
<keyword evidence="8 12" id="KW-0249">Electron transport</keyword>
<dbReference type="SUPFAM" id="SSF54862">
    <property type="entry name" value="4Fe-4S ferredoxins"/>
    <property type="match status" value="1"/>
</dbReference>
<keyword evidence="6 12" id="KW-0479">Metal-binding</keyword>
<evidence type="ECO:0000256" key="4">
    <source>
        <dbReference type="ARBA" id="ARBA00022448"/>
    </source>
</evidence>
<keyword evidence="11 12" id="KW-0003">3Fe-4S</keyword>
<evidence type="ECO:0000259" key="13">
    <source>
        <dbReference type="PROSITE" id="PS51379"/>
    </source>
</evidence>
<dbReference type="PROSITE" id="PS00198">
    <property type="entry name" value="4FE4S_FER_1"/>
    <property type="match status" value="1"/>
</dbReference>
<organism evidence="14 15">
    <name type="scientific">Kutzneria kofuensis</name>
    <dbReference type="NCBI Taxonomy" id="103725"/>
    <lineage>
        <taxon>Bacteria</taxon>
        <taxon>Bacillati</taxon>
        <taxon>Actinomycetota</taxon>
        <taxon>Actinomycetes</taxon>
        <taxon>Pseudonocardiales</taxon>
        <taxon>Pseudonocardiaceae</taxon>
        <taxon>Kutzneria</taxon>
    </lineage>
</organism>
<dbReference type="AlphaFoldDB" id="A0A7W9KFV0"/>
<reference evidence="14 15" key="1">
    <citation type="submission" date="2020-08" db="EMBL/GenBank/DDBJ databases">
        <title>Sequencing the genomes of 1000 actinobacteria strains.</title>
        <authorList>
            <person name="Klenk H.-P."/>
        </authorList>
    </citation>
    <scope>NUCLEOTIDE SEQUENCE [LARGE SCALE GENOMIC DNA]</scope>
    <source>
        <strain evidence="14 15">DSM 43851</strain>
    </source>
</reference>
<evidence type="ECO:0000256" key="1">
    <source>
        <dbReference type="ARBA" id="ARBA00001966"/>
    </source>
</evidence>
<keyword evidence="5 12" id="KW-0004">4Fe-4S</keyword>
<comment type="function">
    <text evidence="2 12">Ferredoxins are iron-sulfur proteins that transfer electrons in a wide variety of metabolic reactions.</text>
</comment>
<comment type="cofactor">
    <cofactor evidence="12">
        <name>[3Fe-4S] cluster</name>
        <dbReference type="ChEBI" id="CHEBI:21137"/>
    </cofactor>
    <text evidence="12">Binds 1 [3Fe-4S] cluster.</text>
</comment>
<dbReference type="Pfam" id="PF00037">
    <property type="entry name" value="Fer4"/>
    <property type="match status" value="1"/>
</dbReference>
<evidence type="ECO:0000256" key="10">
    <source>
        <dbReference type="ARBA" id="ARBA00023014"/>
    </source>
</evidence>
<evidence type="ECO:0000256" key="8">
    <source>
        <dbReference type="ARBA" id="ARBA00022982"/>
    </source>
</evidence>
<dbReference type="GO" id="GO:0009055">
    <property type="term" value="F:electron transfer activity"/>
    <property type="evidence" value="ECO:0007669"/>
    <property type="project" value="UniProtKB-UniRule"/>
</dbReference>
<evidence type="ECO:0000256" key="7">
    <source>
        <dbReference type="ARBA" id="ARBA00022737"/>
    </source>
</evidence>
<evidence type="ECO:0000313" key="14">
    <source>
        <dbReference type="EMBL" id="MBB5891378.1"/>
    </source>
</evidence>
<dbReference type="GO" id="GO:0046872">
    <property type="term" value="F:metal ion binding"/>
    <property type="evidence" value="ECO:0007669"/>
    <property type="project" value="UniProtKB-UniRule"/>
</dbReference>
<dbReference type="PROSITE" id="PS51379">
    <property type="entry name" value="4FE4S_FER_2"/>
    <property type="match status" value="1"/>
</dbReference>
<dbReference type="InterPro" id="IPR017896">
    <property type="entry name" value="4Fe4S_Fe-S-bd"/>
</dbReference>
<dbReference type="GO" id="GO:0051539">
    <property type="term" value="F:4 iron, 4 sulfur cluster binding"/>
    <property type="evidence" value="ECO:0007669"/>
    <property type="project" value="UniProtKB-UniRule"/>
</dbReference>
<dbReference type="EMBL" id="JACHIR010000001">
    <property type="protein sequence ID" value="MBB5891378.1"/>
    <property type="molecule type" value="Genomic_DNA"/>
</dbReference>
<evidence type="ECO:0000256" key="3">
    <source>
        <dbReference type="ARBA" id="ARBA00013529"/>
    </source>
</evidence>
<keyword evidence="10 12" id="KW-0411">Iron-sulfur</keyword>
<keyword evidence="4 12" id="KW-0813">Transport</keyword>
<accession>A0A7W9KFV0</accession>
<dbReference type="PANTHER" id="PTHR42859">
    <property type="entry name" value="OXIDOREDUCTASE"/>
    <property type="match status" value="1"/>
</dbReference>
<comment type="cofactor">
    <cofactor evidence="1 12">
        <name>[4Fe-4S] cluster</name>
        <dbReference type="ChEBI" id="CHEBI:49883"/>
    </cofactor>
</comment>
<feature type="domain" description="4Fe-4S ferredoxin-type" evidence="13">
    <location>
        <begin position="31"/>
        <end position="60"/>
    </location>
</feature>
<evidence type="ECO:0000256" key="12">
    <source>
        <dbReference type="RuleBase" id="RU365098"/>
    </source>
</evidence>
<dbReference type="PRINTS" id="PR00354">
    <property type="entry name" value="7FE8SFRDOXIN"/>
</dbReference>
<evidence type="ECO:0000256" key="5">
    <source>
        <dbReference type="ARBA" id="ARBA00022485"/>
    </source>
</evidence>
<dbReference type="InterPro" id="IPR017900">
    <property type="entry name" value="4Fe4S_Fe_S_CS"/>
</dbReference>
<evidence type="ECO:0000256" key="9">
    <source>
        <dbReference type="ARBA" id="ARBA00023004"/>
    </source>
</evidence>
<gene>
    <name evidence="14" type="ORF">BJ998_002574</name>
</gene>
<protein>
    <recommendedName>
        <fullName evidence="3 12">Ferredoxin</fullName>
    </recommendedName>
</protein>
<dbReference type="PANTHER" id="PTHR42859:SF2">
    <property type="entry name" value="FERREDOXIN"/>
    <property type="match status" value="1"/>
</dbReference>
<keyword evidence="15" id="KW-1185">Reference proteome</keyword>
<evidence type="ECO:0000256" key="2">
    <source>
        <dbReference type="ARBA" id="ARBA00003532"/>
    </source>
</evidence>